<evidence type="ECO:0000256" key="2">
    <source>
        <dbReference type="ARBA" id="ARBA00001974"/>
    </source>
</evidence>
<keyword evidence="6" id="KW-0521">NADP</keyword>
<evidence type="ECO:0000256" key="6">
    <source>
        <dbReference type="ARBA" id="ARBA00022857"/>
    </source>
</evidence>
<dbReference type="Pfam" id="PF00667">
    <property type="entry name" value="FAD_binding_1"/>
    <property type="match status" value="1"/>
</dbReference>
<evidence type="ECO:0000256" key="1">
    <source>
        <dbReference type="ARBA" id="ARBA00001917"/>
    </source>
</evidence>
<dbReference type="SUPFAM" id="SSF52218">
    <property type="entry name" value="Flavoproteins"/>
    <property type="match status" value="1"/>
</dbReference>
<dbReference type="InterPro" id="IPR017927">
    <property type="entry name" value="FAD-bd_FR_type"/>
</dbReference>
<dbReference type="PANTHER" id="PTHR19384">
    <property type="entry name" value="NITRIC OXIDE SYNTHASE-RELATED"/>
    <property type="match status" value="1"/>
</dbReference>
<keyword evidence="11" id="KW-1185">Reference proteome</keyword>
<reference evidence="10" key="1">
    <citation type="submission" date="2021-01" db="EMBL/GenBank/DDBJ databases">
        <authorList>
            <person name="Eckstrom K.M.E."/>
        </authorList>
    </citation>
    <scope>NUCLEOTIDE SEQUENCE</scope>
    <source>
        <strain evidence="10">UVCC 0001</strain>
    </source>
</reference>
<dbReference type="PANTHER" id="PTHR19384:SF128">
    <property type="entry name" value="NADPH OXIDOREDUCTASE A"/>
    <property type="match status" value="1"/>
</dbReference>
<gene>
    <name evidence="10" type="ORF">QBZ16_000426</name>
</gene>
<dbReference type="InterPro" id="IPR001709">
    <property type="entry name" value="Flavoprot_Pyr_Nucl_cyt_Rdtase"/>
</dbReference>
<dbReference type="PRINTS" id="PR00369">
    <property type="entry name" value="FLAVODOXIN"/>
</dbReference>
<dbReference type="SUPFAM" id="SSF52343">
    <property type="entry name" value="Ferredoxin reductase-like, C-terminal NADP-linked domain"/>
    <property type="match status" value="1"/>
</dbReference>
<dbReference type="EMBL" id="JASFZW010000001">
    <property type="protein sequence ID" value="KAK2080572.1"/>
    <property type="molecule type" value="Genomic_DNA"/>
</dbReference>
<dbReference type="InterPro" id="IPR003097">
    <property type="entry name" value="CysJ-like_FAD-binding"/>
</dbReference>
<dbReference type="Gene3D" id="3.40.50.80">
    <property type="entry name" value="Nucleotide-binding domain of ferredoxin-NADP reductase (FNR) module"/>
    <property type="match status" value="1"/>
</dbReference>
<feature type="domain" description="FAD-binding FR-type" evidence="9">
    <location>
        <begin position="278"/>
        <end position="504"/>
    </location>
</feature>
<organism evidence="10 11">
    <name type="scientific">Prototheca wickerhamii</name>
    <dbReference type="NCBI Taxonomy" id="3111"/>
    <lineage>
        <taxon>Eukaryota</taxon>
        <taxon>Viridiplantae</taxon>
        <taxon>Chlorophyta</taxon>
        <taxon>core chlorophytes</taxon>
        <taxon>Trebouxiophyceae</taxon>
        <taxon>Chlorellales</taxon>
        <taxon>Chlorellaceae</taxon>
        <taxon>Prototheca</taxon>
    </lineage>
</organism>
<keyword evidence="7" id="KW-0560">Oxidoreductase</keyword>
<evidence type="ECO:0000256" key="5">
    <source>
        <dbReference type="ARBA" id="ARBA00022827"/>
    </source>
</evidence>
<dbReference type="AlphaFoldDB" id="A0AAD9IPF0"/>
<accession>A0AAD9IPF0</accession>
<keyword evidence="3" id="KW-0285">Flavoprotein</keyword>
<name>A0AAD9IPF0_PROWI</name>
<dbReference type="Gene3D" id="2.40.30.10">
    <property type="entry name" value="Translation factors"/>
    <property type="match status" value="1"/>
</dbReference>
<sequence length="642" mass="68637">MGLLADRWIAVVGAGIGSGAALYYLSRPRGPPVPPPEDTDFGAYLRDLSVGLPQPAPQGGQDAYEDTSFEAYLRAGAFKAAGADQENNAGVVASGPSVAPDAVPVTIVFGTEFGFSKEVAERLAEKLKSAGKNYEPIVVDMAEHEDGLPALASQQALFVVCSTQGDGVPPAEARGFCTWLSKLGASEFDGVPFSVCALGDTAYANFCRCGRTIDGQLEALGGTRIAPRMDVNREDYTAIDSWIDAALLELGTLALRTGAELEGTPAAALWSTGGAPGRRRQEKGLGAVAALHGTVRVEFDLGDSNLTYVPGDAVGVWPSNDPKEVETVMEALGAGNPAVPVPRWHYADARLEDGAETMPLRDALSRCYDLRQPKLELFAALRAALPVGEGALGAELDGLIADREAAEAYLEPRHVSDVLAAFRPARLAPTELLAALRQLAPRLYSISSSQLEGAGQVQATVAVVRYSSLGRERVGVCSTDLCERLAVGDSVPIYVHANPDFRLPEDDGTPIVMERELRQASAGDALLFFGCRRRDQDYLYADLLEGWAAQGAIELQTAFSRHEPNKKVYVQHRLAECAERVWQLLDGRKAHFYVCGDAAAMAVDVEKALLDIVAARTGGEEAARAYLDALAAEGRYQRDVWF</sequence>
<evidence type="ECO:0000313" key="11">
    <source>
        <dbReference type="Proteomes" id="UP001255856"/>
    </source>
</evidence>
<keyword evidence="4" id="KW-0288">FMN</keyword>
<evidence type="ECO:0000259" key="8">
    <source>
        <dbReference type="PROSITE" id="PS50902"/>
    </source>
</evidence>
<dbReference type="GO" id="GO:0050660">
    <property type="term" value="F:flavin adenine dinucleotide binding"/>
    <property type="evidence" value="ECO:0007669"/>
    <property type="project" value="TreeGrafter"/>
</dbReference>
<evidence type="ECO:0000259" key="9">
    <source>
        <dbReference type="PROSITE" id="PS51384"/>
    </source>
</evidence>
<evidence type="ECO:0000256" key="4">
    <source>
        <dbReference type="ARBA" id="ARBA00022643"/>
    </source>
</evidence>
<dbReference type="InterPro" id="IPR029039">
    <property type="entry name" value="Flavoprotein-like_sf"/>
</dbReference>
<comment type="cofactor">
    <cofactor evidence="1">
        <name>FMN</name>
        <dbReference type="ChEBI" id="CHEBI:58210"/>
    </cofactor>
</comment>
<dbReference type="PROSITE" id="PS50902">
    <property type="entry name" value="FLAVODOXIN_LIKE"/>
    <property type="match status" value="1"/>
</dbReference>
<comment type="caution">
    <text evidence="10">The sequence shown here is derived from an EMBL/GenBank/DDBJ whole genome shotgun (WGS) entry which is preliminary data.</text>
</comment>
<dbReference type="InterPro" id="IPR039261">
    <property type="entry name" value="FNR_nucleotide-bd"/>
</dbReference>
<dbReference type="GO" id="GO:0005829">
    <property type="term" value="C:cytosol"/>
    <property type="evidence" value="ECO:0007669"/>
    <property type="project" value="TreeGrafter"/>
</dbReference>
<evidence type="ECO:0000256" key="3">
    <source>
        <dbReference type="ARBA" id="ARBA00022630"/>
    </source>
</evidence>
<keyword evidence="5" id="KW-0274">FAD</keyword>
<dbReference type="InterPro" id="IPR017938">
    <property type="entry name" value="Riboflavin_synthase-like_b-brl"/>
</dbReference>
<dbReference type="Gene3D" id="1.20.990.10">
    <property type="entry name" value="NADPH-cytochrome p450 Reductase, Chain A, domain 3"/>
    <property type="match status" value="1"/>
</dbReference>
<dbReference type="Pfam" id="PF00175">
    <property type="entry name" value="NAD_binding_1"/>
    <property type="match status" value="1"/>
</dbReference>
<evidence type="ECO:0000256" key="7">
    <source>
        <dbReference type="ARBA" id="ARBA00023002"/>
    </source>
</evidence>
<dbReference type="GO" id="GO:0016491">
    <property type="term" value="F:oxidoreductase activity"/>
    <property type="evidence" value="ECO:0007669"/>
    <property type="project" value="UniProtKB-KW"/>
</dbReference>
<comment type="cofactor">
    <cofactor evidence="2">
        <name>FAD</name>
        <dbReference type="ChEBI" id="CHEBI:57692"/>
    </cofactor>
</comment>
<dbReference type="InterPro" id="IPR001094">
    <property type="entry name" value="Flavdoxin-like"/>
</dbReference>
<dbReference type="PROSITE" id="PS51384">
    <property type="entry name" value="FAD_FR"/>
    <property type="match status" value="1"/>
</dbReference>
<dbReference type="Proteomes" id="UP001255856">
    <property type="component" value="Unassembled WGS sequence"/>
</dbReference>
<feature type="domain" description="Flavodoxin-like" evidence="8">
    <location>
        <begin position="105"/>
        <end position="247"/>
    </location>
</feature>
<dbReference type="InterPro" id="IPR001433">
    <property type="entry name" value="OxRdtase_FAD/NAD-bd"/>
</dbReference>
<dbReference type="PRINTS" id="PR00371">
    <property type="entry name" value="FPNCR"/>
</dbReference>
<dbReference type="InterPro" id="IPR008254">
    <property type="entry name" value="Flavodoxin/NO_synth"/>
</dbReference>
<protein>
    <submittedName>
        <fullName evidence="10">Uncharacterized protein</fullName>
    </submittedName>
</protein>
<dbReference type="GO" id="GO:0010181">
    <property type="term" value="F:FMN binding"/>
    <property type="evidence" value="ECO:0007669"/>
    <property type="project" value="InterPro"/>
</dbReference>
<proteinExistence type="predicted"/>
<evidence type="ECO:0000313" key="10">
    <source>
        <dbReference type="EMBL" id="KAK2080572.1"/>
    </source>
</evidence>
<dbReference type="Pfam" id="PF00258">
    <property type="entry name" value="Flavodoxin_1"/>
    <property type="match status" value="1"/>
</dbReference>
<dbReference type="SUPFAM" id="SSF63380">
    <property type="entry name" value="Riboflavin synthase domain-like"/>
    <property type="match status" value="1"/>
</dbReference>
<dbReference type="InterPro" id="IPR023173">
    <property type="entry name" value="NADPH_Cyt_P450_Rdtase_alpha"/>
</dbReference>
<dbReference type="Gene3D" id="3.40.50.360">
    <property type="match status" value="1"/>
</dbReference>